<evidence type="ECO:0000256" key="6">
    <source>
        <dbReference type="ARBA" id="ARBA00023136"/>
    </source>
</evidence>
<dbReference type="SUPFAM" id="SSF103481">
    <property type="entry name" value="Multidrug resistance efflux transporter EmrE"/>
    <property type="match status" value="1"/>
</dbReference>
<feature type="transmembrane region" description="Helical" evidence="7">
    <location>
        <begin position="223"/>
        <end position="244"/>
    </location>
</feature>
<accession>A0A8J4D9C6</accession>
<reference evidence="9" key="1">
    <citation type="journal article" date="2021" name="Proc. Natl. Acad. Sci. U.S.A.">
        <title>Three genomes in the algal genus Volvox reveal the fate of a haploid sex-determining region after a transition to homothallism.</title>
        <authorList>
            <person name="Yamamoto K."/>
            <person name="Hamaji T."/>
            <person name="Kawai-Toyooka H."/>
            <person name="Matsuzaki R."/>
            <person name="Takahashi F."/>
            <person name="Nishimura Y."/>
            <person name="Kawachi M."/>
            <person name="Noguchi H."/>
            <person name="Minakuchi Y."/>
            <person name="Umen J.G."/>
            <person name="Toyoda A."/>
            <person name="Nozaki H."/>
        </authorList>
    </citation>
    <scope>NUCLEOTIDE SEQUENCE</scope>
    <source>
        <strain evidence="9">NIES-3785</strain>
        <strain evidence="8">NIES-3786</strain>
    </source>
</reference>
<keyword evidence="11" id="KW-1185">Reference proteome</keyword>
<evidence type="ECO:0000313" key="8">
    <source>
        <dbReference type="EMBL" id="GIL81936.1"/>
    </source>
</evidence>
<evidence type="ECO:0000256" key="7">
    <source>
        <dbReference type="SAM" id="Phobius"/>
    </source>
</evidence>
<feature type="transmembrane region" description="Helical" evidence="7">
    <location>
        <begin position="199"/>
        <end position="216"/>
    </location>
</feature>
<dbReference type="Pfam" id="PF08627">
    <property type="entry name" value="CRT-like"/>
    <property type="match status" value="1"/>
</dbReference>
<name>A0A8J4D9C6_9CHLO</name>
<evidence type="ECO:0000256" key="5">
    <source>
        <dbReference type="ARBA" id="ARBA00022989"/>
    </source>
</evidence>
<evidence type="ECO:0000313" key="11">
    <source>
        <dbReference type="Proteomes" id="UP000747110"/>
    </source>
</evidence>
<comment type="caution">
    <text evidence="9">The sequence shown here is derived from an EMBL/GenBank/DDBJ whole genome shotgun (WGS) entry which is preliminary data.</text>
</comment>
<dbReference type="PANTHER" id="PTHR31326">
    <property type="entry name" value="PROTEIN CLT2, CHLOROPLASTIC"/>
    <property type="match status" value="1"/>
</dbReference>
<dbReference type="EMBL" id="BNCQ01000002">
    <property type="protein sequence ID" value="GIL95493.1"/>
    <property type="molecule type" value="Genomic_DNA"/>
</dbReference>
<evidence type="ECO:0000256" key="4">
    <source>
        <dbReference type="ARBA" id="ARBA00022692"/>
    </source>
</evidence>
<feature type="transmembrane region" description="Helical" evidence="7">
    <location>
        <begin position="400"/>
        <end position="422"/>
    </location>
</feature>
<evidence type="ECO:0000256" key="3">
    <source>
        <dbReference type="ARBA" id="ARBA00022448"/>
    </source>
</evidence>
<evidence type="ECO:0000256" key="1">
    <source>
        <dbReference type="ARBA" id="ARBA00004141"/>
    </source>
</evidence>
<dbReference type="PANTHER" id="PTHR31326:SF1">
    <property type="entry name" value="PROTEIN CLT2, CHLOROPLASTIC"/>
    <property type="match status" value="1"/>
</dbReference>
<feature type="transmembrane region" description="Helical" evidence="7">
    <location>
        <begin position="369"/>
        <end position="393"/>
    </location>
</feature>
<protein>
    <submittedName>
        <fullName evidence="9">Uncharacterized protein</fullName>
    </submittedName>
</protein>
<proteinExistence type="inferred from homology"/>
<gene>
    <name evidence="8" type="ORF">Vretifemale_10695</name>
    <name evidence="9" type="ORF">Vretimale_1511</name>
</gene>
<keyword evidence="5 7" id="KW-1133">Transmembrane helix</keyword>
<evidence type="ECO:0000313" key="10">
    <source>
        <dbReference type="Proteomes" id="UP000722791"/>
    </source>
</evidence>
<sequence length="461" mass="48858">MTEVLLNVTGLTCLRYQHVQKLQLCFSRCSSRYNVGYRIPGASVGCRHVFQYLPARGTCHPLKASAGSIDPELPSDPGRDVVGRQDVFGKGTVPVKLLALVGLVLLTGVSNRVLYKMALVPLRDHIFFLAQLQNLGYLAAYFTALWWRSRSRQVTPTMLRVDKRPLVAVGACEAVAQLLFMVGAAQLPGPLLPLVNQTYLVWSLVFASLILGTRYSRAQLSGAALVLAGVCAAAIQPAALVHLMPKLGLKAPAVGPGVATGAAATVELRYVGVCIACFAFPAIANCIKERVFRSFATAHGRPLDIFVVNSFGSLFQAVFVVLLLPVTTALKGIALTDLPAHLAASLRVFTGASSTGAGGGAAAQGWLPYAVPLLALSYVVMNLVFNISILTLLRSVGSVTTTLVASSLVPLTIAAFTLPLPYLEPAVLGPNFVVGASLLMMGLIMYNGDSWRALLGKSASR</sequence>
<dbReference type="Proteomes" id="UP000722791">
    <property type="component" value="Unassembled WGS sequence"/>
</dbReference>
<organism evidence="9 10">
    <name type="scientific">Volvox reticuliferus</name>
    <dbReference type="NCBI Taxonomy" id="1737510"/>
    <lineage>
        <taxon>Eukaryota</taxon>
        <taxon>Viridiplantae</taxon>
        <taxon>Chlorophyta</taxon>
        <taxon>core chlorophytes</taxon>
        <taxon>Chlorophyceae</taxon>
        <taxon>CS clade</taxon>
        <taxon>Chlamydomonadales</taxon>
        <taxon>Volvocaceae</taxon>
        <taxon>Volvox</taxon>
    </lineage>
</organism>
<dbReference type="AlphaFoldDB" id="A0A8J4D9C6"/>
<feature type="transmembrane region" description="Helical" evidence="7">
    <location>
        <begin position="264"/>
        <end position="284"/>
    </location>
</feature>
<dbReference type="InterPro" id="IPR013936">
    <property type="entry name" value="CRT-like"/>
</dbReference>
<feature type="transmembrane region" description="Helical" evidence="7">
    <location>
        <begin position="166"/>
        <end position="187"/>
    </location>
</feature>
<keyword evidence="6 7" id="KW-0472">Membrane</keyword>
<keyword evidence="3" id="KW-0813">Transport</keyword>
<dbReference type="InterPro" id="IPR037185">
    <property type="entry name" value="EmrE-like"/>
</dbReference>
<dbReference type="Proteomes" id="UP000747110">
    <property type="component" value="Unassembled WGS sequence"/>
</dbReference>
<comment type="subcellular location">
    <subcellularLocation>
        <location evidence="1">Membrane</location>
        <topology evidence="1">Multi-pass membrane protein</topology>
    </subcellularLocation>
</comment>
<keyword evidence="4 7" id="KW-0812">Transmembrane</keyword>
<dbReference type="GO" id="GO:0016020">
    <property type="term" value="C:membrane"/>
    <property type="evidence" value="ECO:0007669"/>
    <property type="project" value="UniProtKB-SubCell"/>
</dbReference>
<feature type="transmembrane region" description="Helical" evidence="7">
    <location>
        <begin position="126"/>
        <end position="146"/>
    </location>
</feature>
<dbReference type="OrthoDB" id="416555at2759"/>
<feature type="transmembrane region" description="Helical" evidence="7">
    <location>
        <begin position="305"/>
        <end position="326"/>
    </location>
</feature>
<feature type="transmembrane region" description="Helical" evidence="7">
    <location>
        <begin position="428"/>
        <end position="448"/>
    </location>
</feature>
<evidence type="ECO:0000313" key="9">
    <source>
        <dbReference type="EMBL" id="GIL95493.1"/>
    </source>
</evidence>
<comment type="similarity">
    <text evidence="2">Belongs to the CRT-like transporter family.</text>
</comment>
<feature type="transmembrane region" description="Helical" evidence="7">
    <location>
        <begin position="93"/>
        <end position="114"/>
    </location>
</feature>
<evidence type="ECO:0000256" key="2">
    <source>
        <dbReference type="ARBA" id="ARBA00006690"/>
    </source>
</evidence>
<dbReference type="EMBL" id="BNCP01000022">
    <property type="protein sequence ID" value="GIL81936.1"/>
    <property type="molecule type" value="Genomic_DNA"/>
</dbReference>